<accession>A0A8J8GMT2</accession>
<protein>
    <submittedName>
        <fullName evidence="2">Fic family protein</fullName>
    </submittedName>
</protein>
<dbReference type="EMBL" id="JABURA010000001">
    <property type="protein sequence ID" value="NUB91177.1"/>
    <property type="molecule type" value="Genomic_DNA"/>
</dbReference>
<gene>
    <name evidence="2" type="ORF">HT576_09105</name>
</gene>
<dbReference type="AlphaFoldDB" id="A0A8J8GMT2"/>
<dbReference type="PANTHER" id="PTHR13504:SF38">
    <property type="entry name" value="FIDO DOMAIN-CONTAINING PROTEIN"/>
    <property type="match status" value="1"/>
</dbReference>
<organism evidence="2 3">
    <name type="scientific">Haloterrigena gelatinilytica</name>
    <dbReference type="NCBI Taxonomy" id="2741724"/>
    <lineage>
        <taxon>Archaea</taxon>
        <taxon>Methanobacteriati</taxon>
        <taxon>Methanobacteriota</taxon>
        <taxon>Stenosarchaea group</taxon>
        <taxon>Halobacteria</taxon>
        <taxon>Halobacteriales</taxon>
        <taxon>Natrialbaceae</taxon>
        <taxon>Haloterrigena</taxon>
    </lineage>
</organism>
<dbReference type="InterPro" id="IPR036597">
    <property type="entry name" value="Fido-like_dom_sf"/>
</dbReference>
<dbReference type="PANTHER" id="PTHR13504">
    <property type="entry name" value="FIDO DOMAIN-CONTAINING PROTEIN DDB_G0283145"/>
    <property type="match status" value="1"/>
</dbReference>
<proteinExistence type="predicted"/>
<dbReference type="OrthoDB" id="350952at2157"/>
<name>A0A8J8GMT2_9EURY</name>
<sequence>MIENIREYIEESNKIEGVHEEQAVENSLAAWQYLQGKERLTHEVIRQAHLRIMERRQPDIAGEYRDCRVYVGGHVPPEPEQVKQLMTELLGAANRPETPVDALRWHVRFEKIHPFADGNGRVGRMLYWWHCRQIGVTPILFRAMDREGYYGLFRGGDASAD</sequence>
<dbReference type="Proteomes" id="UP000728647">
    <property type="component" value="Unassembled WGS sequence"/>
</dbReference>
<evidence type="ECO:0000313" key="2">
    <source>
        <dbReference type="EMBL" id="NUB91177.1"/>
    </source>
</evidence>
<dbReference type="PROSITE" id="PS51459">
    <property type="entry name" value="FIDO"/>
    <property type="match status" value="1"/>
</dbReference>
<dbReference type="SUPFAM" id="SSF140931">
    <property type="entry name" value="Fic-like"/>
    <property type="match status" value="1"/>
</dbReference>
<dbReference type="RefSeq" id="WP_174701841.1">
    <property type="nucleotide sequence ID" value="NZ_JABURA010000001.1"/>
</dbReference>
<evidence type="ECO:0000313" key="3">
    <source>
        <dbReference type="Proteomes" id="UP000728647"/>
    </source>
</evidence>
<comment type="caution">
    <text evidence="2">The sequence shown here is derived from an EMBL/GenBank/DDBJ whole genome shotgun (WGS) entry which is preliminary data.</text>
</comment>
<evidence type="ECO:0000259" key="1">
    <source>
        <dbReference type="PROSITE" id="PS51459"/>
    </source>
</evidence>
<dbReference type="Gene3D" id="1.10.3290.10">
    <property type="entry name" value="Fido-like domain"/>
    <property type="match status" value="1"/>
</dbReference>
<feature type="domain" description="Fido" evidence="1">
    <location>
        <begin position="40"/>
        <end position="161"/>
    </location>
</feature>
<dbReference type="Pfam" id="PF02661">
    <property type="entry name" value="Fic"/>
    <property type="match status" value="1"/>
</dbReference>
<reference evidence="2" key="1">
    <citation type="submission" date="2020-06" db="EMBL/GenBank/DDBJ databases">
        <title>Haloterrigena sp. nov., an extremely halophilic archaeon isolated from a saline sediment.</title>
        <authorList>
            <person name="Liu B.-B."/>
        </authorList>
    </citation>
    <scope>NUCLEOTIDE SEQUENCE</scope>
    <source>
        <strain evidence="2">SYSU A121-1</strain>
    </source>
</reference>
<dbReference type="InterPro" id="IPR003812">
    <property type="entry name" value="Fido"/>
</dbReference>
<dbReference type="InterPro" id="IPR040198">
    <property type="entry name" value="Fido_containing"/>
</dbReference>